<gene>
    <name evidence="4" type="ORF">HDA36_002389</name>
</gene>
<name>A0A7W8QL59_9ACTN</name>
<evidence type="ECO:0000256" key="1">
    <source>
        <dbReference type="ARBA" id="ARBA00022603"/>
    </source>
</evidence>
<feature type="domain" description="tRNA/rRNA methyltransferase SpoU type" evidence="3">
    <location>
        <begin position="3"/>
        <end position="138"/>
    </location>
</feature>
<dbReference type="GO" id="GO:0006396">
    <property type="term" value="P:RNA processing"/>
    <property type="evidence" value="ECO:0007669"/>
    <property type="project" value="InterPro"/>
</dbReference>
<reference evidence="4 5" key="1">
    <citation type="submission" date="2020-08" db="EMBL/GenBank/DDBJ databases">
        <title>Sequencing the genomes of 1000 actinobacteria strains.</title>
        <authorList>
            <person name="Klenk H.-P."/>
        </authorList>
    </citation>
    <scope>NUCLEOTIDE SEQUENCE [LARGE SCALE GENOMIC DNA]</scope>
    <source>
        <strain evidence="4 5">DSM 44551</strain>
    </source>
</reference>
<evidence type="ECO:0000313" key="4">
    <source>
        <dbReference type="EMBL" id="MBB5432305.1"/>
    </source>
</evidence>
<organism evidence="4 5">
    <name type="scientific">Nocardiopsis composta</name>
    <dbReference type="NCBI Taxonomy" id="157465"/>
    <lineage>
        <taxon>Bacteria</taxon>
        <taxon>Bacillati</taxon>
        <taxon>Actinomycetota</taxon>
        <taxon>Actinomycetes</taxon>
        <taxon>Streptosporangiales</taxon>
        <taxon>Nocardiopsidaceae</taxon>
        <taxon>Nocardiopsis</taxon>
    </lineage>
</organism>
<accession>A0A7W8QL59</accession>
<dbReference type="PANTHER" id="PTHR43191:SF12">
    <property type="entry name" value="RRNA METHYLASE"/>
    <property type="match status" value="1"/>
</dbReference>
<dbReference type="InterPro" id="IPR051259">
    <property type="entry name" value="rRNA_Methyltransferase"/>
</dbReference>
<proteinExistence type="predicted"/>
<dbReference type="SUPFAM" id="SSF75217">
    <property type="entry name" value="alpha/beta knot"/>
    <property type="match status" value="1"/>
</dbReference>
<dbReference type="Pfam" id="PF00588">
    <property type="entry name" value="SpoU_methylase"/>
    <property type="match status" value="1"/>
</dbReference>
<dbReference type="GO" id="GO:0003723">
    <property type="term" value="F:RNA binding"/>
    <property type="evidence" value="ECO:0007669"/>
    <property type="project" value="InterPro"/>
</dbReference>
<dbReference type="InterPro" id="IPR029028">
    <property type="entry name" value="Alpha/beta_knot_MTases"/>
</dbReference>
<dbReference type="EMBL" id="JACHDB010000001">
    <property type="protein sequence ID" value="MBB5432305.1"/>
    <property type="molecule type" value="Genomic_DNA"/>
</dbReference>
<keyword evidence="2" id="KW-0808">Transferase</keyword>
<dbReference type="AlphaFoldDB" id="A0A7W8QL59"/>
<dbReference type="InterPro" id="IPR001537">
    <property type="entry name" value="SpoU_MeTrfase"/>
</dbReference>
<dbReference type="CDD" id="cd18095">
    <property type="entry name" value="SpoU-like_rRNA-MTase"/>
    <property type="match status" value="1"/>
</dbReference>
<protein>
    <submittedName>
        <fullName evidence="4">tRNA G18 (Ribose-2'-O)-methylase SpoU</fullName>
    </submittedName>
</protein>
<keyword evidence="5" id="KW-1185">Reference proteome</keyword>
<sequence>MTASNVGAIFRSASGLGIDAVLLSPRCADPLYRRSVKVSMGAVFSQPYARLDDWYDAPAHLREQGFRTLALTPAPGSVPIGEAAADGASRPTALLLGTEGEGLSRRWMEQADACVRIPMAGRDVDSFNVTAAAAIACYELVRPPSR</sequence>
<keyword evidence="1 4" id="KW-0489">Methyltransferase</keyword>
<evidence type="ECO:0000256" key="2">
    <source>
        <dbReference type="ARBA" id="ARBA00022679"/>
    </source>
</evidence>
<evidence type="ECO:0000313" key="5">
    <source>
        <dbReference type="Proteomes" id="UP000572635"/>
    </source>
</evidence>
<dbReference type="InterPro" id="IPR029026">
    <property type="entry name" value="tRNA_m1G_MTases_N"/>
</dbReference>
<dbReference type="GO" id="GO:0008173">
    <property type="term" value="F:RNA methyltransferase activity"/>
    <property type="evidence" value="ECO:0007669"/>
    <property type="project" value="InterPro"/>
</dbReference>
<comment type="caution">
    <text evidence="4">The sequence shown here is derived from an EMBL/GenBank/DDBJ whole genome shotgun (WGS) entry which is preliminary data.</text>
</comment>
<dbReference type="Gene3D" id="3.40.1280.10">
    <property type="match status" value="1"/>
</dbReference>
<dbReference type="Proteomes" id="UP000572635">
    <property type="component" value="Unassembled WGS sequence"/>
</dbReference>
<dbReference type="GO" id="GO:0032259">
    <property type="term" value="P:methylation"/>
    <property type="evidence" value="ECO:0007669"/>
    <property type="project" value="UniProtKB-KW"/>
</dbReference>
<evidence type="ECO:0000259" key="3">
    <source>
        <dbReference type="Pfam" id="PF00588"/>
    </source>
</evidence>
<dbReference type="PANTHER" id="PTHR43191">
    <property type="entry name" value="RRNA METHYLTRANSFERASE 3"/>
    <property type="match status" value="1"/>
</dbReference>